<evidence type="ECO:0000313" key="1">
    <source>
        <dbReference type="EMBL" id="GFH13567.1"/>
    </source>
</evidence>
<dbReference type="AlphaFoldDB" id="A0A699YTM3"/>
<proteinExistence type="predicted"/>
<dbReference type="EMBL" id="BLLF01000628">
    <property type="protein sequence ID" value="GFH13567.1"/>
    <property type="molecule type" value="Genomic_DNA"/>
</dbReference>
<comment type="caution">
    <text evidence="1">The sequence shown here is derived from an EMBL/GenBank/DDBJ whole genome shotgun (WGS) entry which is preliminary data.</text>
</comment>
<gene>
    <name evidence="1" type="ORF">HaLaN_09481</name>
</gene>
<protein>
    <submittedName>
        <fullName evidence="1">Uncharacterized protein</fullName>
    </submittedName>
</protein>
<evidence type="ECO:0000313" key="2">
    <source>
        <dbReference type="Proteomes" id="UP000485058"/>
    </source>
</evidence>
<sequence length="132" mass="14884">MQRLSKDAQWHSVTADSIKKLRSPHFGLLLGAGNCCQRRVLVGCSRPCFRTGVARCRTITQVHKMGVGLAIRQLVMATHPCPCHHQIFNLTPCTPCHEPVMTNADDRPGPIQCKIQRYRLYRCMSDCSFSVM</sequence>
<keyword evidence="2" id="KW-1185">Reference proteome</keyword>
<organism evidence="1 2">
    <name type="scientific">Haematococcus lacustris</name>
    <name type="common">Green alga</name>
    <name type="synonym">Haematococcus pluvialis</name>
    <dbReference type="NCBI Taxonomy" id="44745"/>
    <lineage>
        <taxon>Eukaryota</taxon>
        <taxon>Viridiplantae</taxon>
        <taxon>Chlorophyta</taxon>
        <taxon>core chlorophytes</taxon>
        <taxon>Chlorophyceae</taxon>
        <taxon>CS clade</taxon>
        <taxon>Chlamydomonadales</taxon>
        <taxon>Haematococcaceae</taxon>
        <taxon>Haematococcus</taxon>
    </lineage>
</organism>
<reference evidence="1 2" key="1">
    <citation type="submission" date="2020-02" db="EMBL/GenBank/DDBJ databases">
        <title>Draft genome sequence of Haematococcus lacustris strain NIES-144.</title>
        <authorList>
            <person name="Morimoto D."/>
            <person name="Nakagawa S."/>
            <person name="Yoshida T."/>
            <person name="Sawayama S."/>
        </authorList>
    </citation>
    <scope>NUCLEOTIDE SEQUENCE [LARGE SCALE GENOMIC DNA]</scope>
    <source>
        <strain evidence="1 2">NIES-144</strain>
    </source>
</reference>
<dbReference type="Proteomes" id="UP000485058">
    <property type="component" value="Unassembled WGS sequence"/>
</dbReference>
<accession>A0A699YTM3</accession>
<name>A0A699YTM3_HAELA</name>